<evidence type="ECO:0000313" key="3">
    <source>
        <dbReference type="Proteomes" id="UP000304912"/>
    </source>
</evidence>
<keyword evidence="2" id="KW-0614">Plasmid</keyword>
<dbReference type="AlphaFoldDB" id="A0A5B7YJ54"/>
<sequence>MKERTKTEGTITEYTSRIVTMARRVDCPHNSPHFPDALLKQLLIEKTSISKATWFKKKASLIYYFEQVNRDDLIEKLQVMKPEGALSKSSNTSGRKKKSLTKNEEDKVRFELEKMAKSSNTWGRQLLSYTECILLTGMRPIELHGAKLYSSSTEFISEGNILGDYSGNWPMLHIHNGKQTNGRSFGIKRHVDLSQLNKKQLLYIKISLAYANSLETPTGQSTDYKQYYDALRHAFSRVIKKLFSGRSSFISLYTYRHQCIADLKADDNYSLLQIAAIVGHGNDLTATEHYGRKKSGRSREAKVQANDVDVAKVRPLLNEKMNNITSHKPH</sequence>
<geneLocation type="plasmid" evidence="2 3">
    <name>plas12</name>
</geneLocation>
<keyword evidence="1" id="KW-0233">DNA recombination</keyword>
<protein>
    <submittedName>
        <fullName evidence="2">Site-specific integrase</fullName>
    </submittedName>
</protein>
<dbReference type="Gene3D" id="1.10.443.10">
    <property type="entry name" value="Intergrase catalytic core"/>
    <property type="match status" value="1"/>
</dbReference>
<dbReference type="InterPro" id="IPR013762">
    <property type="entry name" value="Integrase-like_cat_sf"/>
</dbReference>
<reference evidence="2 3" key="1">
    <citation type="submission" date="2019-04" db="EMBL/GenBank/DDBJ databases">
        <title>Salinimonas iocasae sp. nov., a halophilic bacterium isolated from the outer tube casing of tubeworms in Okinawa Trough.</title>
        <authorList>
            <person name="Zhang H."/>
            <person name="Wang H."/>
            <person name="Li C."/>
        </authorList>
    </citation>
    <scope>NUCLEOTIDE SEQUENCE [LARGE SCALE GENOMIC DNA]</scope>
    <source>
        <strain evidence="2 3">KX18D6</strain>
        <plasmid evidence="2 3">plas12</plasmid>
    </source>
</reference>
<organism evidence="2 3">
    <name type="scientific">Salinimonas iocasae</name>
    <dbReference type="NCBI Taxonomy" id="2572577"/>
    <lineage>
        <taxon>Bacteria</taxon>
        <taxon>Pseudomonadati</taxon>
        <taxon>Pseudomonadota</taxon>
        <taxon>Gammaproteobacteria</taxon>
        <taxon>Alteromonadales</taxon>
        <taxon>Alteromonadaceae</taxon>
        <taxon>Alteromonas/Salinimonas group</taxon>
        <taxon>Salinimonas</taxon>
    </lineage>
</organism>
<dbReference type="GO" id="GO:0003677">
    <property type="term" value="F:DNA binding"/>
    <property type="evidence" value="ECO:0007669"/>
    <property type="project" value="InterPro"/>
</dbReference>
<dbReference type="GO" id="GO:0015074">
    <property type="term" value="P:DNA integration"/>
    <property type="evidence" value="ECO:0007669"/>
    <property type="project" value="InterPro"/>
</dbReference>
<evidence type="ECO:0000256" key="1">
    <source>
        <dbReference type="ARBA" id="ARBA00023172"/>
    </source>
</evidence>
<dbReference type="GO" id="GO:0006310">
    <property type="term" value="P:DNA recombination"/>
    <property type="evidence" value="ECO:0007669"/>
    <property type="project" value="UniProtKB-KW"/>
</dbReference>
<keyword evidence="3" id="KW-1185">Reference proteome</keyword>
<proteinExistence type="predicted"/>
<dbReference type="RefSeq" id="WP_139758221.1">
    <property type="nucleotide sequence ID" value="NZ_CP039853.1"/>
</dbReference>
<dbReference type="Proteomes" id="UP000304912">
    <property type="component" value="Plasmid plas12"/>
</dbReference>
<gene>
    <name evidence="2" type="ORF">FBQ74_18615</name>
</gene>
<dbReference type="InterPro" id="IPR011010">
    <property type="entry name" value="DNA_brk_join_enz"/>
</dbReference>
<dbReference type="SUPFAM" id="SSF56349">
    <property type="entry name" value="DNA breaking-rejoining enzymes"/>
    <property type="match status" value="1"/>
</dbReference>
<dbReference type="KEGG" id="salk:FBQ74_18615"/>
<dbReference type="OrthoDB" id="8883268at2"/>
<dbReference type="EMBL" id="CP039853">
    <property type="protein sequence ID" value="QCZ95535.1"/>
    <property type="molecule type" value="Genomic_DNA"/>
</dbReference>
<accession>A0A5B7YJ54</accession>
<name>A0A5B7YJ54_9ALTE</name>
<evidence type="ECO:0000313" key="2">
    <source>
        <dbReference type="EMBL" id="QCZ95535.1"/>
    </source>
</evidence>